<dbReference type="Proteomes" id="UP000018949">
    <property type="component" value="Unassembled WGS sequence"/>
</dbReference>
<organism evidence="1 2">
    <name type="scientific">Mesobacillus boroniphilus JCM 21738</name>
    <dbReference type="NCBI Taxonomy" id="1294265"/>
    <lineage>
        <taxon>Bacteria</taxon>
        <taxon>Bacillati</taxon>
        <taxon>Bacillota</taxon>
        <taxon>Bacilli</taxon>
        <taxon>Bacillales</taxon>
        <taxon>Bacillaceae</taxon>
        <taxon>Mesobacillus</taxon>
    </lineage>
</organism>
<keyword evidence="2" id="KW-1185">Reference proteome</keyword>
<name>W4RNV8_9BACI</name>
<evidence type="ECO:0000313" key="1">
    <source>
        <dbReference type="EMBL" id="GAE45986.1"/>
    </source>
</evidence>
<dbReference type="AlphaFoldDB" id="W4RNV8"/>
<evidence type="ECO:0000313" key="2">
    <source>
        <dbReference type="Proteomes" id="UP000018949"/>
    </source>
</evidence>
<comment type="caution">
    <text evidence="1">The sequence shown here is derived from an EMBL/GenBank/DDBJ whole genome shotgun (WGS) entry which is preliminary data.</text>
</comment>
<accession>W4RNV8</accession>
<protein>
    <submittedName>
        <fullName evidence="1">Uncharacterized protein</fullName>
    </submittedName>
</protein>
<sequence length="64" mass="7600">MMKISLEIRDINRKLLIFLQLCKACDNNHSIDFASLIILDNDFQQKNDNVHLLFLKKVGFYYHS</sequence>
<dbReference type="EMBL" id="BAUW01000033">
    <property type="protein sequence ID" value="GAE45986.1"/>
    <property type="molecule type" value="Genomic_DNA"/>
</dbReference>
<reference evidence="1 2" key="1">
    <citation type="submission" date="2013-12" db="EMBL/GenBank/DDBJ databases">
        <title>NBRP : Genome information of microbial organism related human and environment.</title>
        <authorList>
            <person name="Hattori M."/>
            <person name="Oshima K."/>
            <person name="Inaba H."/>
            <person name="Suda W."/>
            <person name="Sakamoto M."/>
            <person name="Iino T."/>
            <person name="Kitahara M."/>
            <person name="Oshida Y."/>
            <person name="Iida T."/>
            <person name="Kudo T."/>
            <person name="Itoh T."/>
            <person name="Ahmed I."/>
            <person name="Ohkuma M."/>
        </authorList>
    </citation>
    <scope>NUCLEOTIDE SEQUENCE [LARGE SCALE GENOMIC DNA]</scope>
    <source>
        <strain evidence="1 2">JCM 21738</strain>
    </source>
</reference>
<proteinExistence type="predicted"/>
<gene>
    <name evidence="1" type="ORF">JCM21738_2842</name>
</gene>